<dbReference type="Pfam" id="PF01810">
    <property type="entry name" value="LysE"/>
    <property type="match status" value="1"/>
</dbReference>
<comment type="caution">
    <text evidence="7">The sequence shown here is derived from an EMBL/GenBank/DDBJ whole genome shotgun (WGS) entry which is preliminary data.</text>
</comment>
<dbReference type="InterPro" id="IPR001123">
    <property type="entry name" value="LeuE-type"/>
</dbReference>
<evidence type="ECO:0000256" key="2">
    <source>
        <dbReference type="ARBA" id="ARBA00022475"/>
    </source>
</evidence>
<reference evidence="8" key="1">
    <citation type="journal article" date="2019" name="Int. J. Syst. Evol. Microbiol.">
        <title>The Global Catalogue of Microorganisms (GCM) 10K type strain sequencing project: providing services to taxonomists for standard genome sequencing and annotation.</title>
        <authorList>
            <consortium name="The Broad Institute Genomics Platform"/>
            <consortium name="The Broad Institute Genome Sequencing Center for Infectious Disease"/>
            <person name="Wu L."/>
            <person name="Ma J."/>
        </authorList>
    </citation>
    <scope>NUCLEOTIDE SEQUENCE [LARGE SCALE GENOMIC DNA]</scope>
    <source>
        <strain evidence="8">KCTC 32998</strain>
    </source>
</reference>
<evidence type="ECO:0000256" key="1">
    <source>
        <dbReference type="ARBA" id="ARBA00004651"/>
    </source>
</evidence>
<keyword evidence="8" id="KW-1185">Reference proteome</keyword>
<dbReference type="EMBL" id="BMZI01000006">
    <property type="protein sequence ID" value="GHB27140.1"/>
    <property type="molecule type" value="Genomic_DNA"/>
</dbReference>
<feature type="transmembrane region" description="Helical" evidence="6">
    <location>
        <begin position="143"/>
        <end position="164"/>
    </location>
</feature>
<name>A0ABQ3E5G7_9GAMM</name>
<keyword evidence="3 6" id="KW-0812">Transmembrane</keyword>
<dbReference type="RefSeq" id="WP_189445273.1">
    <property type="nucleotide sequence ID" value="NZ_BMZI01000006.1"/>
</dbReference>
<comment type="subcellular location">
    <subcellularLocation>
        <location evidence="1">Cell membrane</location>
        <topology evidence="1">Multi-pass membrane protein</topology>
    </subcellularLocation>
</comment>
<proteinExistence type="predicted"/>
<keyword evidence="2" id="KW-1003">Cell membrane</keyword>
<accession>A0ABQ3E5G7</accession>
<gene>
    <name evidence="7" type="ORF">GCM10009038_27260</name>
</gene>
<evidence type="ECO:0000256" key="5">
    <source>
        <dbReference type="ARBA" id="ARBA00023136"/>
    </source>
</evidence>
<evidence type="ECO:0000313" key="7">
    <source>
        <dbReference type="EMBL" id="GHB27140.1"/>
    </source>
</evidence>
<feature type="transmembrane region" description="Helical" evidence="6">
    <location>
        <begin position="37"/>
        <end position="61"/>
    </location>
</feature>
<protein>
    <submittedName>
        <fullName evidence="7">Transporter</fullName>
    </submittedName>
</protein>
<sequence>MSASGVHGLLVGLALIVAIGAQNAFVLRQGLRRQHGWLVAGICAVCDLLLIAAGVAGLGPLLTTSDALLATARWAGAAWLIWQALAALRRIRRPAGLMAAGGVVSGRGRVVAATLAVTLLNPHVYLDTVVMLGILGSQQASPVAFVLGAALASIGWFFALVGVGHWLAPRLEHPRWWQAIDAVVAAVMLWMALRLATGPI</sequence>
<feature type="transmembrane region" description="Helical" evidence="6">
    <location>
        <begin position="6"/>
        <end position="25"/>
    </location>
</feature>
<evidence type="ECO:0000256" key="3">
    <source>
        <dbReference type="ARBA" id="ARBA00022692"/>
    </source>
</evidence>
<evidence type="ECO:0000313" key="8">
    <source>
        <dbReference type="Proteomes" id="UP000646745"/>
    </source>
</evidence>
<dbReference type="Proteomes" id="UP000646745">
    <property type="component" value="Unassembled WGS sequence"/>
</dbReference>
<dbReference type="PANTHER" id="PTHR30086">
    <property type="entry name" value="ARGININE EXPORTER PROTEIN ARGO"/>
    <property type="match status" value="1"/>
</dbReference>
<dbReference type="PANTHER" id="PTHR30086:SF20">
    <property type="entry name" value="ARGININE EXPORTER PROTEIN ARGO-RELATED"/>
    <property type="match status" value="1"/>
</dbReference>
<feature type="transmembrane region" description="Helical" evidence="6">
    <location>
        <begin position="176"/>
        <end position="196"/>
    </location>
</feature>
<organism evidence="7 8">
    <name type="scientific">Salinicola rhizosphaerae</name>
    <dbReference type="NCBI Taxonomy" id="1443141"/>
    <lineage>
        <taxon>Bacteria</taxon>
        <taxon>Pseudomonadati</taxon>
        <taxon>Pseudomonadota</taxon>
        <taxon>Gammaproteobacteria</taxon>
        <taxon>Oceanospirillales</taxon>
        <taxon>Halomonadaceae</taxon>
        <taxon>Salinicola</taxon>
    </lineage>
</organism>
<evidence type="ECO:0000256" key="6">
    <source>
        <dbReference type="SAM" id="Phobius"/>
    </source>
</evidence>
<keyword evidence="4 6" id="KW-1133">Transmembrane helix</keyword>
<evidence type="ECO:0000256" key="4">
    <source>
        <dbReference type="ARBA" id="ARBA00022989"/>
    </source>
</evidence>
<keyword evidence="5 6" id="KW-0472">Membrane</keyword>